<evidence type="ECO:0000313" key="4">
    <source>
        <dbReference type="EnsemblFungi" id="MAPG_07690T0"/>
    </source>
</evidence>
<name>A0A0C4E5C4_MAGP6</name>
<evidence type="ECO:0000256" key="1">
    <source>
        <dbReference type="SAM" id="MobiDB-lite"/>
    </source>
</evidence>
<reference evidence="5" key="1">
    <citation type="submission" date="2010-05" db="EMBL/GenBank/DDBJ databases">
        <title>The genome sequence of Magnaporthe poae strain ATCC 64411.</title>
        <authorList>
            <person name="Ma L.-J."/>
            <person name="Dead R."/>
            <person name="Young S."/>
            <person name="Zeng Q."/>
            <person name="Koehrsen M."/>
            <person name="Alvarado L."/>
            <person name="Berlin A."/>
            <person name="Chapman S.B."/>
            <person name="Chen Z."/>
            <person name="Freedman E."/>
            <person name="Gellesch M."/>
            <person name="Goldberg J."/>
            <person name="Griggs A."/>
            <person name="Gujja S."/>
            <person name="Heilman E.R."/>
            <person name="Heiman D."/>
            <person name="Hepburn T."/>
            <person name="Howarth C."/>
            <person name="Jen D."/>
            <person name="Larson L."/>
            <person name="Mehta T."/>
            <person name="Neiman D."/>
            <person name="Pearson M."/>
            <person name="Roberts A."/>
            <person name="Saif S."/>
            <person name="Shea T."/>
            <person name="Shenoy N."/>
            <person name="Sisk P."/>
            <person name="Stolte C."/>
            <person name="Sykes S."/>
            <person name="Walk T."/>
            <person name="White J."/>
            <person name="Yandava C."/>
            <person name="Haas B."/>
            <person name="Nusbaum C."/>
            <person name="Birren B."/>
        </authorList>
    </citation>
    <scope>NUCLEOTIDE SEQUENCE [LARGE SCALE GENOMIC DNA]</scope>
    <source>
        <strain evidence="5">ATCC 64411 / 73-15</strain>
    </source>
</reference>
<sequence length="115" mass="12222">MYTSAHPSLLLACAYVCRADVMTLPWLTLFEQLGRLEADGWKSGAPCMQAVGLRLQLTCCPLCLPDCLPTCLPACHGMHSQITTGAALPQPIPGQRLSSSEEPKGCGGSIRHPSS</sequence>
<reference evidence="3" key="2">
    <citation type="submission" date="2010-05" db="EMBL/GenBank/DDBJ databases">
        <title>The Genome Sequence of Magnaporthe poae strain ATCC 64411.</title>
        <authorList>
            <consortium name="The Broad Institute Genome Sequencing Platform"/>
            <consortium name="Broad Institute Genome Sequencing Center for Infectious Disease"/>
            <person name="Ma L.-J."/>
            <person name="Dead R."/>
            <person name="Young S."/>
            <person name="Zeng Q."/>
            <person name="Koehrsen M."/>
            <person name="Alvarado L."/>
            <person name="Berlin A."/>
            <person name="Chapman S.B."/>
            <person name="Chen Z."/>
            <person name="Freedman E."/>
            <person name="Gellesch M."/>
            <person name="Goldberg J."/>
            <person name="Griggs A."/>
            <person name="Gujja S."/>
            <person name="Heilman E.R."/>
            <person name="Heiman D."/>
            <person name="Hepburn T."/>
            <person name="Howarth C."/>
            <person name="Jen D."/>
            <person name="Larson L."/>
            <person name="Mehta T."/>
            <person name="Neiman D."/>
            <person name="Pearson M."/>
            <person name="Roberts A."/>
            <person name="Saif S."/>
            <person name="Shea T."/>
            <person name="Shenoy N."/>
            <person name="Sisk P."/>
            <person name="Stolte C."/>
            <person name="Sykes S."/>
            <person name="Walk T."/>
            <person name="White J."/>
            <person name="Yandava C."/>
            <person name="Haas B."/>
            <person name="Nusbaum C."/>
            <person name="Birren B."/>
        </authorList>
    </citation>
    <scope>NUCLEOTIDE SEQUENCE</scope>
    <source>
        <strain evidence="3">ATCC 64411</strain>
    </source>
</reference>
<keyword evidence="2" id="KW-0732">Signal</keyword>
<dbReference type="VEuPathDB" id="FungiDB:MAPG_07690"/>
<evidence type="ECO:0000313" key="5">
    <source>
        <dbReference type="Proteomes" id="UP000011715"/>
    </source>
</evidence>
<gene>
    <name evidence="3" type="ORF">MAPG_07690</name>
</gene>
<organism evidence="4 5">
    <name type="scientific">Magnaporthiopsis poae (strain ATCC 64411 / 73-15)</name>
    <name type="common">Kentucky bluegrass fungus</name>
    <name type="synonym">Magnaporthe poae</name>
    <dbReference type="NCBI Taxonomy" id="644358"/>
    <lineage>
        <taxon>Eukaryota</taxon>
        <taxon>Fungi</taxon>
        <taxon>Dikarya</taxon>
        <taxon>Ascomycota</taxon>
        <taxon>Pezizomycotina</taxon>
        <taxon>Sordariomycetes</taxon>
        <taxon>Sordariomycetidae</taxon>
        <taxon>Magnaporthales</taxon>
        <taxon>Magnaporthaceae</taxon>
        <taxon>Magnaporthiopsis</taxon>
    </lineage>
</organism>
<protein>
    <recommendedName>
        <fullName evidence="6">Secreted protein</fullName>
    </recommendedName>
</protein>
<accession>A0A0C4E5C4</accession>
<feature type="region of interest" description="Disordered" evidence="1">
    <location>
        <begin position="86"/>
        <end position="115"/>
    </location>
</feature>
<evidence type="ECO:0000313" key="3">
    <source>
        <dbReference type="EMBL" id="KLU88705.1"/>
    </source>
</evidence>
<dbReference type="EMBL" id="GL876971">
    <property type="protein sequence ID" value="KLU88705.1"/>
    <property type="molecule type" value="Genomic_DNA"/>
</dbReference>
<dbReference type="EMBL" id="ADBL01001860">
    <property type="status" value="NOT_ANNOTATED_CDS"/>
    <property type="molecule type" value="Genomic_DNA"/>
</dbReference>
<feature type="signal peptide" evidence="2">
    <location>
        <begin position="1"/>
        <end position="19"/>
    </location>
</feature>
<reference evidence="3" key="3">
    <citation type="submission" date="2011-03" db="EMBL/GenBank/DDBJ databases">
        <title>Annotation of Magnaporthe poae ATCC 64411.</title>
        <authorList>
            <person name="Ma L.-J."/>
            <person name="Dead R."/>
            <person name="Young S.K."/>
            <person name="Zeng Q."/>
            <person name="Gargeya S."/>
            <person name="Fitzgerald M."/>
            <person name="Haas B."/>
            <person name="Abouelleil A."/>
            <person name="Alvarado L."/>
            <person name="Arachchi H.M."/>
            <person name="Berlin A."/>
            <person name="Brown A."/>
            <person name="Chapman S.B."/>
            <person name="Chen Z."/>
            <person name="Dunbar C."/>
            <person name="Freedman E."/>
            <person name="Gearin G."/>
            <person name="Gellesch M."/>
            <person name="Goldberg J."/>
            <person name="Griggs A."/>
            <person name="Gujja S."/>
            <person name="Heiman D."/>
            <person name="Howarth C."/>
            <person name="Larson L."/>
            <person name="Lui A."/>
            <person name="MacDonald P.J.P."/>
            <person name="Mehta T."/>
            <person name="Montmayeur A."/>
            <person name="Murphy C."/>
            <person name="Neiman D."/>
            <person name="Pearson M."/>
            <person name="Priest M."/>
            <person name="Roberts A."/>
            <person name="Saif S."/>
            <person name="Shea T."/>
            <person name="Shenoy N."/>
            <person name="Sisk P."/>
            <person name="Stolte C."/>
            <person name="Sykes S."/>
            <person name="Yandava C."/>
            <person name="Wortman J."/>
            <person name="Nusbaum C."/>
            <person name="Birren B."/>
        </authorList>
    </citation>
    <scope>NUCLEOTIDE SEQUENCE</scope>
    <source>
        <strain evidence="3">ATCC 64411</strain>
    </source>
</reference>
<reference evidence="4" key="4">
    <citation type="journal article" date="2015" name="G3 (Bethesda)">
        <title>Genome sequences of three phytopathogenic species of the Magnaporthaceae family of fungi.</title>
        <authorList>
            <person name="Okagaki L.H."/>
            <person name="Nunes C.C."/>
            <person name="Sailsbery J."/>
            <person name="Clay B."/>
            <person name="Brown D."/>
            <person name="John T."/>
            <person name="Oh Y."/>
            <person name="Young N."/>
            <person name="Fitzgerald M."/>
            <person name="Haas B.J."/>
            <person name="Zeng Q."/>
            <person name="Young S."/>
            <person name="Adiconis X."/>
            <person name="Fan L."/>
            <person name="Levin J.Z."/>
            <person name="Mitchell T.K."/>
            <person name="Okubara P.A."/>
            <person name="Farman M.L."/>
            <person name="Kohn L.M."/>
            <person name="Birren B."/>
            <person name="Ma L.-J."/>
            <person name="Dean R.A."/>
        </authorList>
    </citation>
    <scope>NUCLEOTIDE SEQUENCE</scope>
    <source>
        <strain evidence="4">ATCC 64411 / 73-15</strain>
    </source>
</reference>
<reference evidence="4" key="5">
    <citation type="submission" date="2015-06" db="UniProtKB">
        <authorList>
            <consortium name="EnsemblFungi"/>
        </authorList>
    </citation>
    <scope>IDENTIFICATION</scope>
    <source>
        <strain evidence="4">ATCC 64411</strain>
    </source>
</reference>
<dbReference type="Proteomes" id="UP000011715">
    <property type="component" value="Unassembled WGS sequence"/>
</dbReference>
<evidence type="ECO:0008006" key="6">
    <source>
        <dbReference type="Google" id="ProtNLM"/>
    </source>
</evidence>
<feature type="chain" id="PRO_5009385724" description="Secreted protein" evidence="2">
    <location>
        <begin position="20"/>
        <end position="115"/>
    </location>
</feature>
<evidence type="ECO:0000256" key="2">
    <source>
        <dbReference type="SAM" id="SignalP"/>
    </source>
</evidence>
<proteinExistence type="predicted"/>
<keyword evidence="5" id="KW-1185">Reference proteome</keyword>
<dbReference type="EnsemblFungi" id="MAPG_07690T0">
    <property type="protein sequence ID" value="MAPG_07690T0"/>
    <property type="gene ID" value="MAPG_07690"/>
</dbReference>
<dbReference type="AlphaFoldDB" id="A0A0C4E5C4"/>